<dbReference type="STRING" id="1168221.R7Z088"/>
<dbReference type="OMA" id="IFSWTVY"/>
<feature type="domain" description="Trafficking protein particle complex II-specific subunit 65 IgD3" evidence="2">
    <location>
        <begin position="418"/>
        <end position="577"/>
    </location>
</feature>
<dbReference type="GO" id="GO:0005802">
    <property type="term" value="C:trans-Golgi network"/>
    <property type="evidence" value="ECO:0007669"/>
    <property type="project" value="TreeGrafter"/>
</dbReference>
<keyword evidence="4" id="KW-1185">Reference proteome</keyword>
<evidence type="ECO:0000259" key="2">
    <source>
        <dbReference type="Pfam" id="PF12735"/>
    </source>
</evidence>
<dbReference type="GO" id="GO:1990071">
    <property type="term" value="C:TRAPPII protein complex"/>
    <property type="evidence" value="ECO:0007669"/>
    <property type="project" value="InterPro"/>
</dbReference>
<dbReference type="GeneID" id="19904029"/>
<reference evidence="4" key="1">
    <citation type="submission" date="2012-06" db="EMBL/GenBank/DDBJ databases">
        <title>The genome sequence of Coniosporium apollinis CBS 100218.</title>
        <authorList>
            <consortium name="The Broad Institute Genome Sequencing Platform"/>
            <person name="Cuomo C."/>
            <person name="Gorbushina A."/>
            <person name="Noack S."/>
            <person name="Walker B."/>
            <person name="Young S.K."/>
            <person name="Zeng Q."/>
            <person name="Gargeya S."/>
            <person name="Fitzgerald M."/>
            <person name="Haas B."/>
            <person name="Abouelleil A."/>
            <person name="Alvarado L."/>
            <person name="Arachchi H.M."/>
            <person name="Berlin A.M."/>
            <person name="Chapman S.B."/>
            <person name="Goldberg J."/>
            <person name="Griggs A."/>
            <person name="Gujja S."/>
            <person name="Hansen M."/>
            <person name="Howarth C."/>
            <person name="Imamovic A."/>
            <person name="Larimer J."/>
            <person name="McCowan C."/>
            <person name="Montmayeur A."/>
            <person name="Murphy C."/>
            <person name="Neiman D."/>
            <person name="Pearson M."/>
            <person name="Priest M."/>
            <person name="Roberts A."/>
            <person name="Saif S."/>
            <person name="Shea T."/>
            <person name="Sisk P."/>
            <person name="Sykes S."/>
            <person name="Wortman J."/>
            <person name="Nusbaum C."/>
            <person name="Birren B."/>
        </authorList>
    </citation>
    <scope>NUCLEOTIDE SEQUENCE [LARGE SCALE GENOMIC DNA]</scope>
    <source>
        <strain evidence="4">CBS 100218</strain>
    </source>
</reference>
<dbReference type="OrthoDB" id="5345392at2759"/>
<dbReference type="Proteomes" id="UP000016924">
    <property type="component" value="Unassembled WGS sequence"/>
</dbReference>
<dbReference type="HOGENOM" id="CLU_015118_0_0_1"/>
<gene>
    <name evidence="3" type="ORF">W97_06718</name>
</gene>
<accession>R7Z088</accession>
<name>R7Z088_CONA1</name>
<dbReference type="EMBL" id="JH767587">
    <property type="protein sequence ID" value="EON67464.1"/>
    <property type="molecule type" value="Genomic_DNA"/>
</dbReference>
<dbReference type="InterPro" id="IPR024662">
    <property type="entry name" value="Trs65"/>
</dbReference>
<dbReference type="GO" id="GO:0006891">
    <property type="term" value="P:intra-Golgi vesicle-mediated transport"/>
    <property type="evidence" value="ECO:0007669"/>
    <property type="project" value="InterPro"/>
</dbReference>
<proteinExistence type="predicted"/>
<evidence type="ECO:0000313" key="3">
    <source>
        <dbReference type="EMBL" id="EON67464.1"/>
    </source>
</evidence>
<feature type="region of interest" description="Disordered" evidence="1">
    <location>
        <begin position="380"/>
        <end position="424"/>
    </location>
</feature>
<dbReference type="AlphaFoldDB" id="R7Z088"/>
<organism evidence="3 4">
    <name type="scientific">Coniosporium apollinis (strain CBS 100218)</name>
    <name type="common">Rock-inhabiting black yeast</name>
    <dbReference type="NCBI Taxonomy" id="1168221"/>
    <lineage>
        <taxon>Eukaryota</taxon>
        <taxon>Fungi</taxon>
        <taxon>Dikarya</taxon>
        <taxon>Ascomycota</taxon>
        <taxon>Pezizomycotina</taxon>
        <taxon>Dothideomycetes</taxon>
        <taxon>Dothideomycetes incertae sedis</taxon>
        <taxon>Coniosporium</taxon>
    </lineage>
</organism>
<dbReference type="Pfam" id="PF12735">
    <property type="entry name" value="IgD3_Trs65"/>
    <property type="match status" value="1"/>
</dbReference>
<sequence length="584" mass="63848">MQSSNSPKQLSAEFSEQSIVEAIVPSDPSIDLKSALDSWDGSASDRLPTFLPTIQQRQFLFFDEHVQVYAVLRAPCVEQGVLGSYLSRLSITLQAYASGNVVPVQAETGESRPAQAHQSKELLCAEKIEDVTNPLFITQCSSEGKSTYVVWRASVHVGRPQAKLQKPVIYFAITATLRPDEAEVNAAQDDYLPSHTPMPINLLQAFASDPELRDVRPHLSASRVTKVIPVGHGTSTSVRTLQASPRRQFRIFPAIYWRIRYSRLHSGAREVTVLASLDLEVTSYADCDVSIDDVRLTLHHGEVVPHGGSWGSRLPGRCRAGDLLSRVYKLRPAMDYGSSSRSAPTAYTLELGVKATAFVSDGCRPTLEVNWSTSVDTALFRPEPTKTGSLRDGTRSQDAVAENRGHAPADRAQPPLSATNDPPSFDLTFTISGPDQVYVGEIFQWNLLVVNRSDKARSLAMLVVPKRRRADVKQHQSRVSSSSVGVAKESQEEVLAEAVLDDNLVYVTQKSGFSEPAELVSLSPDIRIGPLASGACYTTDMKFLALAAGVLHVDSLRVIDLATKETTDIRDLPDIVATERDVAI</sequence>
<dbReference type="PANTHER" id="PTHR28159">
    <property type="entry name" value="TRAFFICKING PROTEIN PARTICLE COMPLEX II-SPECIFIC SUBUNIT 65"/>
    <property type="match status" value="1"/>
</dbReference>
<dbReference type="PANTHER" id="PTHR28159:SF1">
    <property type="entry name" value="TRAFFICKING PROTEIN PARTICLE COMPLEX II-SPECIFIC SUBUNIT 65"/>
    <property type="match status" value="1"/>
</dbReference>
<dbReference type="eggNOG" id="ENOG502RYDF">
    <property type="taxonomic scope" value="Eukaryota"/>
</dbReference>
<evidence type="ECO:0000313" key="4">
    <source>
        <dbReference type="Proteomes" id="UP000016924"/>
    </source>
</evidence>
<protein>
    <recommendedName>
        <fullName evidence="2">Trafficking protein particle complex II-specific subunit 65 IgD3 domain-containing protein</fullName>
    </recommendedName>
</protein>
<evidence type="ECO:0000256" key="1">
    <source>
        <dbReference type="SAM" id="MobiDB-lite"/>
    </source>
</evidence>
<dbReference type="RefSeq" id="XP_007782781.1">
    <property type="nucleotide sequence ID" value="XM_007784591.1"/>
</dbReference>
<dbReference type="InterPro" id="IPR055420">
    <property type="entry name" value="IgD3_Trs65"/>
</dbReference>